<evidence type="ECO:0000313" key="1">
    <source>
        <dbReference type="EMBL" id="SVC66244.1"/>
    </source>
</evidence>
<proteinExistence type="predicted"/>
<dbReference type="EMBL" id="UINC01103681">
    <property type="protein sequence ID" value="SVC66244.1"/>
    <property type="molecule type" value="Genomic_DNA"/>
</dbReference>
<gene>
    <name evidence="1" type="ORF">METZ01_LOCUS319098</name>
</gene>
<reference evidence="1" key="1">
    <citation type="submission" date="2018-05" db="EMBL/GenBank/DDBJ databases">
        <authorList>
            <person name="Lanie J.A."/>
            <person name="Ng W.-L."/>
            <person name="Kazmierczak K.M."/>
            <person name="Andrzejewski T.M."/>
            <person name="Davidsen T.M."/>
            <person name="Wayne K.J."/>
            <person name="Tettelin H."/>
            <person name="Glass J.I."/>
            <person name="Rusch D."/>
            <person name="Podicherti R."/>
            <person name="Tsui H.-C.T."/>
            <person name="Winkler M.E."/>
        </authorList>
    </citation>
    <scope>NUCLEOTIDE SEQUENCE</scope>
</reference>
<sequence>MFGLMENLCLELRLRYQLQHMQYTMEHQSLKEFEATGTQKICLFLD</sequence>
<dbReference type="AlphaFoldDB" id="A0A382NYI7"/>
<protein>
    <submittedName>
        <fullName evidence="1">Uncharacterized protein</fullName>
    </submittedName>
</protein>
<organism evidence="1">
    <name type="scientific">marine metagenome</name>
    <dbReference type="NCBI Taxonomy" id="408172"/>
    <lineage>
        <taxon>unclassified sequences</taxon>
        <taxon>metagenomes</taxon>
        <taxon>ecological metagenomes</taxon>
    </lineage>
</organism>
<name>A0A382NYI7_9ZZZZ</name>
<accession>A0A382NYI7</accession>